<reference evidence="1 2" key="1">
    <citation type="journal article" date="2011" name="J. Biotechnol.">
        <title>High-quality genome sequence of Pichia pastoris CBS7435.</title>
        <authorList>
            <person name="Kuberl A."/>
            <person name="Schneider J."/>
            <person name="Thallinger G.G."/>
            <person name="Anderl I."/>
            <person name="Wibberg D."/>
            <person name="Hajek T."/>
            <person name="Jaenicke S."/>
            <person name="Brinkrolf K."/>
            <person name="Goesmann A."/>
            <person name="Szczepanowski R."/>
            <person name="Puhler A."/>
            <person name="Schwab H."/>
            <person name="Glieder A."/>
            <person name="Pichler H."/>
        </authorList>
    </citation>
    <scope>NUCLEOTIDE SEQUENCE [LARGE SCALE GENOMIC DNA]</scope>
    <source>
        <strain evidence="2">ATCC 76273 / CBS 7435 / CECT 11047 / NRRL Y-11430 / Wegner 21-1</strain>
    </source>
</reference>
<evidence type="ECO:0000313" key="2">
    <source>
        <dbReference type="Proteomes" id="UP000006853"/>
    </source>
</evidence>
<accession>A0A1G4KQR0</accession>
<reference evidence="1 2" key="2">
    <citation type="journal article" date="2016" name="FEMS Yeast Res.">
        <title>Curation of the genome annotation of Pichia pastoris (Komagataella phaffii) CBS7435 from gene level to protein function.</title>
        <authorList>
            <person name="Valli M."/>
            <person name="Tatto N.E."/>
            <person name="Peymann A."/>
            <person name="Gruber C."/>
            <person name="Landes N."/>
            <person name="Ekker H."/>
            <person name="Thallinger G.G."/>
            <person name="Mattanovich D."/>
            <person name="Gasser B."/>
            <person name="Graf A.B."/>
        </authorList>
    </citation>
    <scope>GENOME REANNOTATION</scope>
    <source>
        <strain evidence="1 2">ATCC 76273 / CBS 7435 / CECT 11047 / NRRL Y-11430 / Wegner 21-1</strain>
    </source>
</reference>
<name>A0A1G4KQR0_KOMPC</name>
<dbReference type="Proteomes" id="UP000006853">
    <property type="component" value="Chromosome 4"/>
</dbReference>
<dbReference type="Pfam" id="PF17316">
    <property type="entry name" value="Perilipin_2"/>
    <property type="match status" value="1"/>
</dbReference>
<gene>
    <name evidence="1" type="ordered locus">PP7435_Chr4-0010</name>
</gene>
<sequence length="193" mass="22198">MKMTNNVEMSRPPIVESLIRSLGFSSADMEVKSQKDSTLITTENIQDNLNEHSQKNHMEFGHDRITTKVYQHLRDYPIARSYFDNVNRVPQPRFVRTVIHDALFSETLVPYTVRLDTSLNNLLDQLDQRAPQLKVLRMRDIRDVLAGPFARAYASFASRTSSPEKISDVIVEPTGKIADHTLDVYDNERSGRY</sequence>
<protein>
    <submittedName>
        <fullName evidence="1">Uncharacterized protein</fullName>
    </submittedName>
</protein>
<keyword evidence="2" id="KW-1185">Reference proteome</keyword>
<organism evidence="1 2">
    <name type="scientific">Komagataella phaffii (strain ATCC 76273 / CBS 7435 / CECT 11047 / NRRL Y-11430 / Wegner 21-1)</name>
    <name type="common">Yeast</name>
    <name type="synonym">Pichia pastoris</name>
    <dbReference type="NCBI Taxonomy" id="981350"/>
    <lineage>
        <taxon>Eukaryota</taxon>
        <taxon>Fungi</taxon>
        <taxon>Dikarya</taxon>
        <taxon>Ascomycota</taxon>
        <taxon>Saccharomycotina</taxon>
        <taxon>Pichiomycetes</taxon>
        <taxon>Pichiales</taxon>
        <taxon>Pichiaceae</taxon>
        <taxon>Komagataella</taxon>
    </lineage>
</organism>
<proteinExistence type="predicted"/>
<dbReference type="EMBL" id="FR839631">
    <property type="protein sequence ID" value="SCV12323.1"/>
    <property type="molecule type" value="Genomic_DNA"/>
</dbReference>
<dbReference type="AlphaFoldDB" id="A0A1G4KQR0"/>
<evidence type="ECO:0000313" key="1">
    <source>
        <dbReference type="EMBL" id="SCV12323.1"/>
    </source>
</evidence>